<evidence type="ECO:0000256" key="2">
    <source>
        <dbReference type="ARBA" id="ARBA00022705"/>
    </source>
</evidence>
<gene>
    <name evidence="12 14" type="primary">priA</name>
    <name evidence="14" type="ORF">E6K79_00720</name>
</gene>
<dbReference type="InterPro" id="IPR011545">
    <property type="entry name" value="DEAD/DEAH_box_helicase_dom"/>
</dbReference>
<dbReference type="GO" id="GO:0006269">
    <property type="term" value="P:DNA replication, synthesis of primer"/>
    <property type="evidence" value="ECO:0007669"/>
    <property type="project" value="UniProtKB-KW"/>
</dbReference>
<evidence type="ECO:0000256" key="12">
    <source>
        <dbReference type="HAMAP-Rule" id="MF_00983"/>
    </source>
</evidence>
<dbReference type="Gene3D" id="3.40.1440.60">
    <property type="entry name" value="PriA, 3(prime) DNA-binding domain"/>
    <property type="match status" value="1"/>
</dbReference>
<dbReference type="SUPFAM" id="SSF52540">
    <property type="entry name" value="P-loop containing nucleoside triphosphate hydrolases"/>
    <property type="match status" value="2"/>
</dbReference>
<feature type="binding site" evidence="12">
    <location>
        <position position="415"/>
    </location>
    <ligand>
        <name>Zn(2+)</name>
        <dbReference type="ChEBI" id="CHEBI:29105"/>
        <label>2</label>
    </ligand>
</feature>
<comment type="subunit">
    <text evidence="12">Component of the replication restart primosome.</text>
</comment>
<comment type="similarity">
    <text evidence="12">Belongs to the helicase family. PriA subfamily.</text>
</comment>
<dbReference type="PROSITE" id="PS51192">
    <property type="entry name" value="HELICASE_ATP_BIND_1"/>
    <property type="match status" value="1"/>
</dbReference>
<dbReference type="SMART" id="SM00487">
    <property type="entry name" value="DEXDc"/>
    <property type="match status" value="1"/>
</dbReference>
<keyword evidence="9 12" id="KW-0238">DNA-binding</keyword>
<dbReference type="HAMAP" id="MF_00983">
    <property type="entry name" value="PriA"/>
    <property type="match status" value="1"/>
</dbReference>
<evidence type="ECO:0000313" key="14">
    <source>
        <dbReference type="EMBL" id="TMQ67192.1"/>
    </source>
</evidence>
<dbReference type="NCBIfam" id="TIGR00595">
    <property type="entry name" value="priA"/>
    <property type="match status" value="1"/>
</dbReference>
<dbReference type="FunFam" id="3.40.50.300:FF:000489">
    <property type="entry name" value="Primosome assembly protein PriA"/>
    <property type="match status" value="1"/>
</dbReference>
<dbReference type="InterPro" id="IPR041236">
    <property type="entry name" value="PriA_C"/>
</dbReference>
<keyword evidence="5 12" id="KW-0378">Hydrolase</keyword>
<dbReference type="GO" id="GO:0003677">
    <property type="term" value="F:DNA binding"/>
    <property type="evidence" value="ECO:0007669"/>
    <property type="project" value="UniProtKB-UniRule"/>
</dbReference>
<accession>A0A538TU81</accession>
<feature type="binding site" evidence="12">
    <location>
        <position position="385"/>
    </location>
    <ligand>
        <name>Zn(2+)</name>
        <dbReference type="ChEBI" id="CHEBI:29105"/>
        <label>1</label>
    </ligand>
</feature>
<evidence type="ECO:0000256" key="11">
    <source>
        <dbReference type="ARBA" id="ARBA00048988"/>
    </source>
</evidence>
<name>A0A538TU81_UNCEI</name>
<keyword evidence="3 12" id="KW-0479">Metal-binding</keyword>
<feature type="binding site" evidence="12">
    <location>
        <position position="425"/>
    </location>
    <ligand>
        <name>Zn(2+)</name>
        <dbReference type="ChEBI" id="CHEBI:29105"/>
        <label>1</label>
    </ligand>
</feature>
<protein>
    <recommendedName>
        <fullName evidence="12">Replication restart protein PriA</fullName>
    </recommendedName>
    <alternativeName>
        <fullName evidence="12">ATP-dependent DNA helicase PriA</fullName>
        <ecNumber evidence="12">5.6.2.4</ecNumber>
    </alternativeName>
    <alternativeName>
        <fullName evidence="12">DNA 3'-5' helicase PriA</fullName>
    </alternativeName>
</protein>
<sequence>MRLVRVAVPIPLPDQETLVYELPDEEVFQAGLRVLVPVGPRRVLGTVLDLEPKRPSFRVRPIAGIPEPRLVLTEELLGLCRWIADYYATTLGEVLHAAAPSPTGLTQRAMRSAEIEEEGWRAAEPPGREALNPDQRAALEALETALRDPAFHPFLLYGVTGSGKTAVYLHAALEVVRRGGQALILVPEIALSPQALDAFRRSGLERVALYHSTLRPRERAEVWRAVAAGELDLVVGTRSAVLLPFRDLRLLVVDEEQDGAYKQEDSPRYHARDVALVRAQRLGATVVLSSATPSLESYARAKRGTYTLLSLPHRVDGRPLATVRVADLRSRAAPDFRGAAGGGSPLPVSRYLTPILTDAMARTLERREQGILFLNRRGHSTYLQCRGCGDVARCERCDVSLTVHSEDSTLRCHYCGAQRKLTPACRGCGATDLWFGGVGIQKIEREVARMFPEARIARLDFDTVKRRGAAAAILGGFRDGRTDFLLGTQMVTKGFHFPGVTLVGIIVADLQLNLPDFRAAERTFQILTQVAGRAGRGESPGEVIMQSYDPDHPALRCAAAQDYAAFFALEAAERRELEYPPFGHLVEVEVSGKSKERVIAGVDEIKRVLARAASGTEVSILGPAPKALSRIKGMERWHLLLRSTSRKAMRDLLNRGLPATRGLRLPGIRIAIDVDPRQLL</sequence>
<comment type="cofactor">
    <cofactor evidence="12">
        <name>Zn(2+)</name>
        <dbReference type="ChEBI" id="CHEBI:29105"/>
    </cofactor>
    <text evidence="12">Binds 2 zinc ions per subunit.</text>
</comment>
<comment type="catalytic activity">
    <reaction evidence="11 12">
        <text>ATP + H2O = ADP + phosphate + H(+)</text>
        <dbReference type="Rhea" id="RHEA:13065"/>
        <dbReference type="ChEBI" id="CHEBI:15377"/>
        <dbReference type="ChEBI" id="CHEBI:15378"/>
        <dbReference type="ChEBI" id="CHEBI:30616"/>
        <dbReference type="ChEBI" id="CHEBI:43474"/>
        <dbReference type="ChEBI" id="CHEBI:456216"/>
        <dbReference type="EC" id="5.6.2.4"/>
    </reaction>
</comment>
<evidence type="ECO:0000256" key="10">
    <source>
        <dbReference type="ARBA" id="ARBA00023235"/>
    </source>
</evidence>
<evidence type="ECO:0000259" key="13">
    <source>
        <dbReference type="PROSITE" id="PS51192"/>
    </source>
</evidence>
<dbReference type="CDD" id="cd18804">
    <property type="entry name" value="SF2_C_priA"/>
    <property type="match status" value="1"/>
</dbReference>
<evidence type="ECO:0000256" key="4">
    <source>
        <dbReference type="ARBA" id="ARBA00022741"/>
    </source>
</evidence>
<keyword evidence="1 12" id="KW-0639">Primosome</keyword>
<dbReference type="GO" id="GO:1990077">
    <property type="term" value="C:primosome complex"/>
    <property type="evidence" value="ECO:0007669"/>
    <property type="project" value="UniProtKB-UniRule"/>
</dbReference>
<comment type="caution">
    <text evidence="14">The sequence shown here is derived from an EMBL/GenBank/DDBJ whole genome shotgun (WGS) entry which is preliminary data.</text>
</comment>
<keyword evidence="6 12" id="KW-0347">Helicase</keyword>
<dbReference type="InterPro" id="IPR005259">
    <property type="entry name" value="PriA"/>
</dbReference>
<evidence type="ECO:0000256" key="1">
    <source>
        <dbReference type="ARBA" id="ARBA00022515"/>
    </source>
</evidence>
<evidence type="ECO:0000256" key="7">
    <source>
        <dbReference type="ARBA" id="ARBA00022833"/>
    </source>
</evidence>
<dbReference type="GO" id="GO:0043138">
    <property type="term" value="F:3'-5' DNA helicase activity"/>
    <property type="evidence" value="ECO:0007669"/>
    <property type="project" value="UniProtKB-EC"/>
</dbReference>
<keyword evidence="4 12" id="KW-0547">Nucleotide-binding</keyword>
<keyword evidence="7 12" id="KW-0862">Zinc</keyword>
<feature type="domain" description="Helicase ATP-binding" evidence="13">
    <location>
        <begin position="145"/>
        <end position="311"/>
    </location>
</feature>
<comment type="catalytic activity">
    <reaction evidence="12">
        <text>Couples ATP hydrolysis with the unwinding of duplex DNA by translocating in the 3'-5' direction.</text>
        <dbReference type="EC" id="5.6.2.4"/>
    </reaction>
</comment>
<dbReference type="InterPro" id="IPR040498">
    <property type="entry name" value="PriA_CRR"/>
</dbReference>
<dbReference type="PANTHER" id="PTHR30580">
    <property type="entry name" value="PRIMOSOMAL PROTEIN N"/>
    <property type="match status" value="1"/>
</dbReference>
<dbReference type="CDD" id="cd17929">
    <property type="entry name" value="DEXHc_priA"/>
    <property type="match status" value="1"/>
</dbReference>
<dbReference type="GO" id="GO:0008270">
    <property type="term" value="F:zinc ion binding"/>
    <property type="evidence" value="ECO:0007669"/>
    <property type="project" value="UniProtKB-UniRule"/>
</dbReference>
<evidence type="ECO:0000256" key="5">
    <source>
        <dbReference type="ARBA" id="ARBA00022801"/>
    </source>
</evidence>
<dbReference type="Proteomes" id="UP000317691">
    <property type="component" value="Unassembled WGS sequence"/>
</dbReference>
<dbReference type="GO" id="GO:0016887">
    <property type="term" value="F:ATP hydrolysis activity"/>
    <property type="evidence" value="ECO:0007669"/>
    <property type="project" value="RHEA"/>
</dbReference>
<dbReference type="Pfam" id="PF17764">
    <property type="entry name" value="PriA_3primeBD"/>
    <property type="match status" value="1"/>
</dbReference>
<dbReference type="EMBL" id="VBOZ01000003">
    <property type="protein sequence ID" value="TMQ67192.1"/>
    <property type="molecule type" value="Genomic_DNA"/>
</dbReference>
<keyword evidence="8 12" id="KW-0067">ATP-binding</keyword>
<dbReference type="GO" id="GO:0006310">
    <property type="term" value="P:DNA recombination"/>
    <property type="evidence" value="ECO:0007669"/>
    <property type="project" value="InterPro"/>
</dbReference>
<proteinExistence type="inferred from homology"/>
<dbReference type="Pfam" id="PF18319">
    <property type="entry name" value="Zn_ribbon_PriA"/>
    <property type="match status" value="1"/>
</dbReference>
<dbReference type="InterPro" id="IPR027417">
    <property type="entry name" value="P-loop_NTPase"/>
</dbReference>
<dbReference type="EC" id="5.6.2.4" evidence="12"/>
<dbReference type="InterPro" id="IPR014001">
    <property type="entry name" value="Helicase_ATP-bd"/>
</dbReference>
<dbReference type="GO" id="GO:0005524">
    <property type="term" value="F:ATP binding"/>
    <property type="evidence" value="ECO:0007669"/>
    <property type="project" value="UniProtKB-UniRule"/>
</dbReference>
<dbReference type="InterPro" id="IPR041222">
    <property type="entry name" value="PriA_3primeBD"/>
</dbReference>
<evidence type="ECO:0000256" key="9">
    <source>
        <dbReference type="ARBA" id="ARBA00023125"/>
    </source>
</evidence>
<dbReference type="Pfam" id="PF00270">
    <property type="entry name" value="DEAD"/>
    <property type="match status" value="1"/>
</dbReference>
<keyword evidence="2 12" id="KW-0235">DNA replication</keyword>
<comment type="function">
    <text evidence="12">Initiates the restart of stalled replication forks, which reloads the replicative helicase on sites other than the origin of replication. Recognizes and binds to abandoned replication forks and remodels them to uncover a helicase loading site. Promotes assembly of the primosome at these replication forks.</text>
</comment>
<feature type="binding site" evidence="12">
    <location>
        <position position="394"/>
    </location>
    <ligand>
        <name>Zn(2+)</name>
        <dbReference type="ChEBI" id="CHEBI:29105"/>
        <label>2</label>
    </ligand>
</feature>
<dbReference type="InterPro" id="IPR042115">
    <property type="entry name" value="PriA_3primeBD_sf"/>
</dbReference>
<feature type="binding site" evidence="12">
    <location>
        <position position="412"/>
    </location>
    <ligand>
        <name>Zn(2+)</name>
        <dbReference type="ChEBI" id="CHEBI:29105"/>
        <label>2</label>
    </ligand>
</feature>
<dbReference type="GO" id="GO:0006270">
    <property type="term" value="P:DNA replication initiation"/>
    <property type="evidence" value="ECO:0007669"/>
    <property type="project" value="TreeGrafter"/>
</dbReference>
<evidence type="ECO:0000313" key="15">
    <source>
        <dbReference type="Proteomes" id="UP000317691"/>
    </source>
</evidence>
<dbReference type="AlphaFoldDB" id="A0A538TU81"/>
<dbReference type="Pfam" id="PF18074">
    <property type="entry name" value="PriA_C"/>
    <property type="match status" value="1"/>
</dbReference>
<feature type="binding site" evidence="12">
    <location>
        <position position="397"/>
    </location>
    <ligand>
        <name>Zn(2+)</name>
        <dbReference type="ChEBI" id="CHEBI:29105"/>
        <label>2</label>
    </ligand>
</feature>
<feature type="binding site" evidence="12">
    <location>
        <position position="428"/>
    </location>
    <ligand>
        <name>Zn(2+)</name>
        <dbReference type="ChEBI" id="CHEBI:29105"/>
        <label>1</label>
    </ligand>
</feature>
<keyword evidence="10 12" id="KW-0413">Isomerase</keyword>
<evidence type="ECO:0000256" key="3">
    <source>
        <dbReference type="ARBA" id="ARBA00022723"/>
    </source>
</evidence>
<dbReference type="PANTHER" id="PTHR30580:SF0">
    <property type="entry name" value="PRIMOSOMAL PROTEIN N"/>
    <property type="match status" value="1"/>
</dbReference>
<evidence type="ECO:0000256" key="6">
    <source>
        <dbReference type="ARBA" id="ARBA00022806"/>
    </source>
</evidence>
<dbReference type="GO" id="GO:0006302">
    <property type="term" value="P:double-strand break repair"/>
    <property type="evidence" value="ECO:0007669"/>
    <property type="project" value="InterPro"/>
</dbReference>
<evidence type="ECO:0000256" key="8">
    <source>
        <dbReference type="ARBA" id="ARBA00022840"/>
    </source>
</evidence>
<feature type="binding site" evidence="12">
    <location>
        <position position="388"/>
    </location>
    <ligand>
        <name>Zn(2+)</name>
        <dbReference type="ChEBI" id="CHEBI:29105"/>
        <label>1</label>
    </ligand>
</feature>
<reference evidence="14 15" key="1">
    <citation type="journal article" date="2019" name="Nat. Microbiol.">
        <title>Mediterranean grassland soil C-N compound turnover is dependent on rainfall and depth, and is mediated by genomically divergent microorganisms.</title>
        <authorList>
            <person name="Diamond S."/>
            <person name="Andeer P.F."/>
            <person name="Li Z."/>
            <person name="Crits-Christoph A."/>
            <person name="Burstein D."/>
            <person name="Anantharaman K."/>
            <person name="Lane K.R."/>
            <person name="Thomas B.C."/>
            <person name="Pan C."/>
            <person name="Northen T.R."/>
            <person name="Banfield J.F."/>
        </authorList>
    </citation>
    <scope>NUCLEOTIDE SEQUENCE [LARGE SCALE GENOMIC DNA]</scope>
    <source>
        <strain evidence="14">WS_9</strain>
    </source>
</reference>
<dbReference type="Gene3D" id="3.40.50.300">
    <property type="entry name" value="P-loop containing nucleotide triphosphate hydrolases"/>
    <property type="match status" value="2"/>
</dbReference>
<organism evidence="14 15">
    <name type="scientific">Eiseniibacteriota bacterium</name>
    <dbReference type="NCBI Taxonomy" id="2212470"/>
    <lineage>
        <taxon>Bacteria</taxon>
        <taxon>Candidatus Eiseniibacteriota</taxon>
    </lineage>
</organism>